<feature type="region of interest" description="Disordered" evidence="1">
    <location>
        <begin position="69"/>
        <end position="115"/>
    </location>
</feature>
<evidence type="ECO:0000256" key="1">
    <source>
        <dbReference type="SAM" id="MobiDB-lite"/>
    </source>
</evidence>
<dbReference type="Proteomes" id="UP001185927">
    <property type="component" value="Unassembled WGS sequence"/>
</dbReference>
<sequence>MNATLADRGTGKTTSTVTDTAAAQAGAVDTAAQWSAVAAELASILTELIRIVSAGGTVTLDSIPDELTTKRGEHARHLPPHPDEAHPLRGYTSPHGRLPYQSRGQRCTGIPRTDA</sequence>
<proteinExistence type="predicted"/>
<gene>
    <name evidence="2" type="ORF">R3Q16_34960</name>
</gene>
<evidence type="ECO:0000313" key="2">
    <source>
        <dbReference type="EMBL" id="MDV6271787.1"/>
    </source>
</evidence>
<protein>
    <recommendedName>
        <fullName evidence="4">Transposase</fullName>
    </recommendedName>
</protein>
<feature type="compositionally biased region" description="Basic and acidic residues" evidence="1">
    <location>
        <begin position="69"/>
        <end position="87"/>
    </location>
</feature>
<comment type="caution">
    <text evidence="2">The sequence shown here is derived from an EMBL/GenBank/DDBJ whole genome shotgun (WGS) entry which is preliminary data.</text>
</comment>
<name>A0ABU4C5K6_RHOGO</name>
<dbReference type="EMBL" id="JAWLKB010000085">
    <property type="protein sequence ID" value="MDV6271787.1"/>
    <property type="molecule type" value="Genomic_DNA"/>
</dbReference>
<keyword evidence="3" id="KW-1185">Reference proteome</keyword>
<evidence type="ECO:0008006" key="4">
    <source>
        <dbReference type="Google" id="ProtNLM"/>
    </source>
</evidence>
<evidence type="ECO:0000313" key="3">
    <source>
        <dbReference type="Proteomes" id="UP001185927"/>
    </source>
</evidence>
<reference evidence="2 3" key="1">
    <citation type="submission" date="2023-10" db="EMBL/GenBank/DDBJ databases">
        <title>Development of a sustainable strategy for remediation of hydrocarbon-contaminated territories based on the waste exchange concept.</title>
        <authorList>
            <person name="Krivoruchko A."/>
        </authorList>
    </citation>
    <scope>NUCLEOTIDE SEQUENCE [LARGE SCALE GENOMIC DNA]</scope>
    <source>
        <strain evidence="2 3">IEGM 1203</strain>
    </source>
</reference>
<organism evidence="2 3">
    <name type="scientific">Rhodococcus globerulus</name>
    <dbReference type="NCBI Taxonomy" id="33008"/>
    <lineage>
        <taxon>Bacteria</taxon>
        <taxon>Bacillati</taxon>
        <taxon>Actinomycetota</taxon>
        <taxon>Actinomycetes</taxon>
        <taxon>Mycobacteriales</taxon>
        <taxon>Nocardiaceae</taxon>
        <taxon>Rhodococcus</taxon>
    </lineage>
</organism>
<accession>A0ABU4C5K6</accession>